<evidence type="ECO:0000256" key="1">
    <source>
        <dbReference type="ARBA" id="ARBA00008296"/>
    </source>
</evidence>
<sequence>MAGKKGGENSKKAVGNARKADAAAQKAAAEDAKQAAAEAEEWQKGAKSNAKKEAEAAKKAEQAKKKAEKDALMAEEEANVGGRAEPKKTKAPVKKSRGLDLSQLDGDSPSALNATGIDNALDALTLAGGSDDSKIDKHPERRFPAAFAKYEARRLDEMKKDGSGVGLRLDQRKQRIRKEFEKSPENPFNQVTASYNVSKSELAEIKAKEMAKIEQRLGNSGLKQACPQGIFVAITPDDPALWSAVLFVRQGPYAPAVMRFHISFPDSYPTLPPLVTFSTEMFHPLITPSTTYMYTTDIQDNGTVSATDDERLPPGGFSLRHGFPDWFGRGKRSSAPSSRQASGQHAVTTPDRLGPAAQQASPESAATAAASVPSYMRTDRRTTSTYDVLGYIKSAFDSEQVLNAVPLDAAGNPGAWHAWRTHQRNLGKLPADQGEATATPDDPKDTLGPVATRRPGEWNWEGVWEDRVKKNIASSLSESVLYGTAGTDDIVHWADHSTPPATDAMPAETSSQHTYNKRTRFMEDVVSGRCFLPSTHRVSGKPSPLRIIKRHQSYEGHVAHGSSSRSTSGSTGSAAAASAGADWSLTVPKKRGSRTLHALGRRQAKCASEDVELRNREGVETMPAMKMRRQRRPSILELVGQWKSRSSSGSDDILDIRCTSDAATTRFAECQGEAAQNATPNPASLSAPYVLSPIITINSSTTGLDHGQCSVWVAIEVSGRLSQVSTLQSVPGMATGSFIGNTLDRFFEYGCLYDLSIDIVPTSGTRVVQVLGEQHFPTTIHAGSSILLVVQVCLEQEAVRRPTHAGHRRQRSEELMEDLELELGDTRVEYMQIRVTYSHSAFPDHCPLGTSSGVSNIRTRMETTAMATLKLYNELSPWSPRPAPAPHPLLELIERH</sequence>
<comment type="similarity">
    <text evidence="1">Belongs to the CCDC124 family.</text>
</comment>
<dbReference type="SUPFAM" id="SSF54495">
    <property type="entry name" value="UBC-like"/>
    <property type="match status" value="1"/>
</dbReference>
<dbReference type="InterPro" id="IPR000608">
    <property type="entry name" value="UBC"/>
</dbReference>
<feature type="compositionally biased region" description="Polar residues" evidence="3">
    <location>
        <begin position="334"/>
        <end position="347"/>
    </location>
</feature>
<dbReference type="InterPro" id="IPR054413">
    <property type="entry name" value="LSO1/2"/>
</dbReference>
<name>A0A084QUR2_STAC4</name>
<evidence type="ECO:0000256" key="2">
    <source>
        <dbReference type="ARBA" id="ARBA00023054"/>
    </source>
</evidence>
<dbReference type="GO" id="GO:0005634">
    <property type="term" value="C:nucleus"/>
    <property type="evidence" value="ECO:0007669"/>
    <property type="project" value="TreeGrafter"/>
</dbReference>
<dbReference type="OrthoDB" id="5596422at2759"/>
<feature type="region of interest" description="Disordered" evidence="3">
    <location>
        <begin position="431"/>
        <end position="454"/>
    </location>
</feature>
<dbReference type="STRING" id="1283841.A0A084QUR2"/>
<feature type="region of interest" description="Disordered" evidence="3">
    <location>
        <begin position="555"/>
        <end position="581"/>
    </location>
</feature>
<organism evidence="5 6">
    <name type="scientific">Stachybotrys chlorohalonatus (strain IBT 40285)</name>
    <dbReference type="NCBI Taxonomy" id="1283841"/>
    <lineage>
        <taxon>Eukaryota</taxon>
        <taxon>Fungi</taxon>
        <taxon>Dikarya</taxon>
        <taxon>Ascomycota</taxon>
        <taxon>Pezizomycotina</taxon>
        <taxon>Sordariomycetes</taxon>
        <taxon>Hypocreomycetidae</taxon>
        <taxon>Hypocreales</taxon>
        <taxon>Stachybotryaceae</taxon>
        <taxon>Stachybotrys</taxon>
    </lineage>
</organism>
<evidence type="ECO:0000259" key="4">
    <source>
        <dbReference type="PROSITE" id="PS50127"/>
    </source>
</evidence>
<keyword evidence="6" id="KW-1185">Reference proteome</keyword>
<dbReference type="InterPro" id="IPR010422">
    <property type="entry name" value="Ccdc124/Oxs1"/>
</dbReference>
<feature type="domain" description="UBC core" evidence="4">
    <location>
        <begin position="205"/>
        <end position="388"/>
    </location>
</feature>
<evidence type="ECO:0000313" key="5">
    <source>
        <dbReference type="EMBL" id="KFA67697.1"/>
    </source>
</evidence>
<dbReference type="InterPro" id="IPR016135">
    <property type="entry name" value="UBQ-conjugating_enzyme/RWD"/>
</dbReference>
<dbReference type="PANTHER" id="PTHR21680">
    <property type="entry name" value="COILED-COIL DOMAIN-CONTAINING PROTEIN 124"/>
    <property type="match status" value="1"/>
</dbReference>
<dbReference type="Pfam" id="PF22048">
    <property type="entry name" value="LSO1_2-like"/>
    <property type="match status" value="1"/>
</dbReference>
<dbReference type="OMA" id="YSRANTC"/>
<dbReference type="Proteomes" id="UP000028524">
    <property type="component" value="Unassembled WGS sequence"/>
</dbReference>
<feature type="region of interest" description="Disordered" evidence="3">
    <location>
        <begin position="1"/>
        <end position="107"/>
    </location>
</feature>
<dbReference type="InterPro" id="IPR054414">
    <property type="entry name" value="Ccdc124/Oxs1_C"/>
</dbReference>
<dbReference type="PANTHER" id="PTHR21680:SF0">
    <property type="entry name" value="COILED-COIL DOMAIN-CONTAINING PROTEIN 124"/>
    <property type="match status" value="1"/>
</dbReference>
<dbReference type="HOGENOM" id="CLU_011939_0_0_1"/>
<feature type="compositionally biased region" description="Low complexity" evidence="3">
    <location>
        <begin position="355"/>
        <end position="374"/>
    </location>
</feature>
<dbReference type="Gene3D" id="3.10.110.10">
    <property type="entry name" value="Ubiquitin Conjugating Enzyme"/>
    <property type="match status" value="1"/>
</dbReference>
<keyword evidence="2" id="KW-0175">Coiled coil</keyword>
<dbReference type="InParanoid" id="A0A084QUR2"/>
<feature type="region of interest" description="Disordered" evidence="3">
    <location>
        <begin position="329"/>
        <end position="376"/>
    </location>
</feature>
<dbReference type="Pfam" id="PF06244">
    <property type="entry name" value="Ccdc124"/>
    <property type="match status" value="1"/>
</dbReference>
<feature type="compositionally biased region" description="Low complexity" evidence="3">
    <location>
        <begin position="561"/>
        <end position="581"/>
    </location>
</feature>
<dbReference type="PROSITE" id="PS50127">
    <property type="entry name" value="UBC_2"/>
    <property type="match status" value="1"/>
</dbReference>
<dbReference type="Pfam" id="PF00179">
    <property type="entry name" value="UQ_con"/>
    <property type="match status" value="1"/>
</dbReference>
<dbReference type="CDD" id="cd23814">
    <property type="entry name" value="UEV_AKTIP"/>
    <property type="match status" value="1"/>
</dbReference>
<evidence type="ECO:0000256" key="3">
    <source>
        <dbReference type="SAM" id="MobiDB-lite"/>
    </source>
</evidence>
<proteinExistence type="inferred from homology"/>
<dbReference type="EMBL" id="KL660108">
    <property type="protein sequence ID" value="KFA67697.1"/>
    <property type="molecule type" value="Genomic_DNA"/>
</dbReference>
<dbReference type="GO" id="GO:0006366">
    <property type="term" value="P:transcription by RNA polymerase II"/>
    <property type="evidence" value="ECO:0007669"/>
    <property type="project" value="TreeGrafter"/>
</dbReference>
<feature type="compositionally biased region" description="Basic and acidic residues" evidence="3">
    <location>
        <begin position="50"/>
        <end position="72"/>
    </location>
</feature>
<protein>
    <recommendedName>
        <fullName evidence="4">UBC core domain-containing protein</fullName>
    </recommendedName>
</protein>
<dbReference type="AlphaFoldDB" id="A0A084QUR2"/>
<dbReference type="GO" id="GO:0003713">
    <property type="term" value="F:transcription coactivator activity"/>
    <property type="evidence" value="ECO:0007669"/>
    <property type="project" value="TreeGrafter"/>
</dbReference>
<reference evidence="5 6" key="1">
    <citation type="journal article" date="2014" name="BMC Genomics">
        <title>Comparative genome sequencing reveals chemotype-specific gene clusters in the toxigenic black mold Stachybotrys.</title>
        <authorList>
            <person name="Semeiks J."/>
            <person name="Borek D."/>
            <person name="Otwinowski Z."/>
            <person name="Grishin N.V."/>
        </authorList>
    </citation>
    <scope>NUCLEOTIDE SEQUENCE [LARGE SCALE GENOMIC DNA]</scope>
    <source>
        <strain evidence="5 6">IBT 40285</strain>
    </source>
</reference>
<accession>A0A084QUR2</accession>
<evidence type="ECO:0000313" key="6">
    <source>
        <dbReference type="Proteomes" id="UP000028524"/>
    </source>
</evidence>
<feature type="compositionally biased region" description="Basic and acidic residues" evidence="3">
    <location>
        <begin position="1"/>
        <end position="11"/>
    </location>
</feature>
<gene>
    <name evidence="5" type="ORF">S40285_00993</name>
</gene>